<comment type="caution">
    <text evidence="2">The sequence shown here is derived from an EMBL/GenBank/DDBJ whole genome shotgun (WGS) entry which is preliminary data.</text>
</comment>
<keyword evidence="3" id="KW-1185">Reference proteome</keyword>
<name>A0AA38IRZ7_9CUCU</name>
<evidence type="ECO:0000256" key="1">
    <source>
        <dbReference type="SAM" id="MobiDB-lite"/>
    </source>
</evidence>
<feature type="region of interest" description="Disordered" evidence="1">
    <location>
        <begin position="1"/>
        <end position="33"/>
    </location>
</feature>
<feature type="compositionally biased region" description="Acidic residues" evidence="1">
    <location>
        <begin position="1"/>
        <end position="14"/>
    </location>
</feature>
<protein>
    <submittedName>
        <fullName evidence="2">Uncharacterized protein</fullName>
    </submittedName>
</protein>
<gene>
    <name evidence="2" type="ORF">Zmor_006296</name>
</gene>
<feature type="compositionally biased region" description="Basic and acidic residues" evidence="1">
    <location>
        <begin position="24"/>
        <end position="33"/>
    </location>
</feature>
<organism evidence="2 3">
    <name type="scientific">Zophobas morio</name>
    <dbReference type="NCBI Taxonomy" id="2755281"/>
    <lineage>
        <taxon>Eukaryota</taxon>
        <taxon>Metazoa</taxon>
        <taxon>Ecdysozoa</taxon>
        <taxon>Arthropoda</taxon>
        <taxon>Hexapoda</taxon>
        <taxon>Insecta</taxon>
        <taxon>Pterygota</taxon>
        <taxon>Neoptera</taxon>
        <taxon>Endopterygota</taxon>
        <taxon>Coleoptera</taxon>
        <taxon>Polyphaga</taxon>
        <taxon>Cucujiformia</taxon>
        <taxon>Tenebrionidae</taxon>
        <taxon>Zophobas</taxon>
    </lineage>
</organism>
<accession>A0AA38IRZ7</accession>
<evidence type="ECO:0000313" key="2">
    <source>
        <dbReference type="EMBL" id="KAJ3661922.1"/>
    </source>
</evidence>
<dbReference type="Proteomes" id="UP001168821">
    <property type="component" value="Unassembled WGS sequence"/>
</dbReference>
<proteinExistence type="predicted"/>
<sequence length="152" mass="16860">MSESENPSDIEELADTAVSGLLPDKSKDRGSDSYKAKKSNVLYKENISKFLKEAHDEHFLMAKVALITGIAGACRKSELTFLCFEDVLENHVWAFLYSNTPVGDDESAVISARYPQGTGADYEFISCHCLFLILIVVIRNVFSVTVIFNEAV</sequence>
<dbReference type="AlphaFoldDB" id="A0AA38IRZ7"/>
<dbReference type="EMBL" id="JALNTZ010000002">
    <property type="protein sequence ID" value="KAJ3661922.1"/>
    <property type="molecule type" value="Genomic_DNA"/>
</dbReference>
<reference evidence="2" key="1">
    <citation type="journal article" date="2023" name="G3 (Bethesda)">
        <title>Whole genome assemblies of Zophobas morio and Tenebrio molitor.</title>
        <authorList>
            <person name="Kaur S."/>
            <person name="Stinson S.A."/>
            <person name="diCenzo G.C."/>
        </authorList>
    </citation>
    <scope>NUCLEOTIDE SEQUENCE</scope>
    <source>
        <strain evidence="2">QUZm001</strain>
    </source>
</reference>
<evidence type="ECO:0000313" key="3">
    <source>
        <dbReference type="Proteomes" id="UP001168821"/>
    </source>
</evidence>